<dbReference type="Pfam" id="PF02773">
    <property type="entry name" value="S-AdoMet_synt_C"/>
    <property type="match status" value="1"/>
</dbReference>
<comment type="pathway">
    <text evidence="3">Amino-acid biosynthesis; S-adenosyl-L-methionine biosynthesis; S-adenosyl-L-methionine from L-methionine: step 1/1.</text>
</comment>
<dbReference type="GO" id="GO:0046872">
    <property type="term" value="F:metal ion binding"/>
    <property type="evidence" value="ECO:0007669"/>
    <property type="project" value="UniProtKB-KW"/>
</dbReference>
<keyword evidence="12 14" id="KW-0630">Potassium</keyword>
<evidence type="ECO:0000256" key="2">
    <source>
        <dbReference type="ARBA" id="ARBA00001958"/>
    </source>
</evidence>
<protein>
    <recommendedName>
        <fullName evidence="5 13">Methionine adenosyltransferase</fullName>
        <ecNumber evidence="5 13">2.5.1.6</ecNumber>
    </recommendedName>
</protein>
<dbReference type="InterPro" id="IPR022630">
    <property type="entry name" value="S-AdoMet_synt_C"/>
</dbReference>
<comment type="subcellular location">
    <subcellularLocation>
        <location evidence="14">Cytoplasm</location>
    </subcellularLocation>
</comment>
<evidence type="ECO:0000256" key="13">
    <source>
        <dbReference type="NCBIfam" id="TIGR01034"/>
    </source>
</evidence>
<dbReference type="GO" id="GO:0004478">
    <property type="term" value="F:methionine adenosyltransferase activity"/>
    <property type="evidence" value="ECO:0007669"/>
    <property type="project" value="UniProtKB-UniRule"/>
</dbReference>
<feature type="domain" description="S-adenosylmethionine synthetase C-terminal" evidence="18">
    <location>
        <begin position="238"/>
        <end position="378"/>
    </location>
</feature>
<evidence type="ECO:0000256" key="8">
    <source>
        <dbReference type="ARBA" id="ARBA00022723"/>
    </source>
</evidence>
<comment type="cofactor">
    <cofactor evidence="2">
        <name>K(+)</name>
        <dbReference type="ChEBI" id="CHEBI:29103"/>
    </cofactor>
</comment>
<dbReference type="AlphaFoldDB" id="A0A858PX52"/>
<keyword evidence="9" id="KW-0547">Nucleotide-binding</keyword>
<dbReference type="GO" id="GO:0005737">
    <property type="term" value="C:cytoplasm"/>
    <property type="evidence" value="ECO:0007669"/>
    <property type="project" value="UniProtKB-SubCell"/>
</dbReference>
<dbReference type="Pfam" id="PF00438">
    <property type="entry name" value="S-AdoMet_synt_N"/>
    <property type="match status" value="1"/>
</dbReference>
<feature type="domain" description="S-adenosylmethionine synthetase central" evidence="17">
    <location>
        <begin position="121"/>
        <end position="236"/>
    </location>
</feature>
<dbReference type="EMBL" id="CP046391">
    <property type="protein sequence ID" value="QJC27148.1"/>
    <property type="molecule type" value="Genomic_DNA"/>
</dbReference>
<dbReference type="KEGG" id="aplt:ANPL_00095"/>
<keyword evidence="8 14" id="KW-0479">Metal-binding</keyword>
<evidence type="ECO:0000256" key="4">
    <source>
        <dbReference type="ARBA" id="ARBA00009685"/>
    </source>
</evidence>
<gene>
    <name evidence="19" type="primary">metK</name>
    <name evidence="19" type="ORF">ANPL_00095</name>
</gene>
<evidence type="ECO:0000259" key="17">
    <source>
        <dbReference type="Pfam" id="PF02772"/>
    </source>
</evidence>
<keyword evidence="11 14" id="KW-0460">Magnesium</keyword>
<evidence type="ECO:0000259" key="16">
    <source>
        <dbReference type="Pfam" id="PF00438"/>
    </source>
</evidence>
<evidence type="ECO:0000256" key="10">
    <source>
        <dbReference type="ARBA" id="ARBA00022840"/>
    </source>
</evidence>
<keyword evidence="7" id="KW-0808">Transferase</keyword>
<keyword evidence="6" id="KW-0554">One-carbon metabolism</keyword>
<dbReference type="EC" id="2.5.1.6" evidence="5 13"/>
<dbReference type="InterPro" id="IPR022636">
    <property type="entry name" value="S-AdoMet_synthetase_sfam"/>
</dbReference>
<comment type="similarity">
    <text evidence="4 15">Belongs to the AdoMet synthase family.</text>
</comment>
<accession>A0A858PX52</accession>
<sequence length="409" mass="45302">MLVFNRQCPGHFITSESVSHGHPDKVSDRLSDEILDHFLSSSPDAHVAVEVMVTRDHVVVAGEIGNVEFNKEDIEFIVRRTIRDIGYEIDGFHWKTVNVIVMLQRQSPDILVAVSSEKNRKGAGDQGVMYGYAIDETESLMPSPIFYSHLILKNIALALQRGEISGLGPDAKTEITILYENFRPVKVLRAILSIQHAEHLTQQDVREMVTPLFVSSLPPGWMCKDADFLVNPTGRFVIGGPVGDTGVTGRKIMVDTYGGHVPHGGGAFSGKDPTKVDRSAAYMSRYIAKNVVHSGIASECLVQLSYGIGVATPLTFGINTFGTNRVDSKRIEKFIRENMDLSVSGIVEHLGLKNQVYSPTSCYGHFGRMSENSFSWEKLGLSFLLRREFNPLRSAFSTQELRDNAKATK</sequence>
<keyword evidence="10" id="KW-0067">ATP-binding</keyword>
<dbReference type="NCBIfam" id="TIGR01034">
    <property type="entry name" value="metK"/>
    <property type="match status" value="1"/>
</dbReference>
<feature type="domain" description="S-adenosylmethionine synthetase N-terminal" evidence="16">
    <location>
        <begin position="12"/>
        <end position="108"/>
    </location>
</feature>
<dbReference type="UniPathway" id="UPA00315">
    <property type="reaction ID" value="UER00080"/>
</dbReference>
<dbReference type="GO" id="GO:0006730">
    <property type="term" value="P:one-carbon metabolic process"/>
    <property type="evidence" value="ECO:0007669"/>
    <property type="project" value="UniProtKB-KW"/>
</dbReference>
<dbReference type="Gene3D" id="3.30.300.10">
    <property type="match status" value="3"/>
</dbReference>
<dbReference type="CDD" id="cd18079">
    <property type="entry name" value="S-AdoMet_synt"/>
    <property type="match status" value="1"/>
</dbReference>
<comment type="subunit">
    <text evidence="14">Homotetramer.</text>
</comment>
<evidence type="ECO:0000256" key="14">
    <source>
        <dbReference type="RuleBase" id="RU000542"/>
    </source>
</evidence>
<evidence type="ECO:0000256" key="1">
    <source>
        <dbReference type="ARBA" id="ARBA00001946"/>
    </source>
</evidence>
<evidence type="ECO:0000256" key="7">
    <source>
        <dbReference type="ARBA" id="ARBA00022679"/>
    </source>
</evidence>
<dbReference type="InterPro" id="IPR022629">
    <property type="entry name" value="S-AdoMet_synt_central"/>
</dbReference>
<keyword evidence="20" id="KW-1185">Reference proteome</keyword>
<name>A0A858PX52_9RICK</name>
<evidence type="ECO:0000256" key="5">
    <source>
        <dbReference type="ARBA" id="ARBA00012828"/>
    </source>
</evidence>
<evidence type="ECO:0000313" key="20">
    <source>
        <dbReference type="Proteomes" id="UP000500930"/>
    </source>
</evidence>
<organism evidence="19 20">
    <name type="scientific">Anaplasma platys</name>
    <dbReference type="NCBI Taxonomy" id="949"/>
    <lineage>
        <taxon>Bacteria</taxon>
        <taxon>Pseudomonadati</taxon>
        <taxon>Pseudomonadota</taxon>
        <taxon>Alphaproteobacteria</taxon>
        <taxon>Rickettsiales</taxon>
        <taxon>Anaplasmataceae</taxon>
        <taxon>Anaplasma</taxon>
    </lineage>
</organism>
<dbReference type="GO" id="GO:0005524">
    <property type="term" value="F:ATP binding"/>
    <property type="evidence" value="ECO:0007669"/>
    <property type="project" value="UniProtKB-KW"/>
</dbReference>
<dbReference type="SUPFAM" id="SSF55973">
    <property type="entry name" value="S-adenosylmethionine synthetase"/>
    <property type="match status" value="3"/>
</dbReference>
<dbReference type="InterPro" id="IPR022628">
    <property type="entry name" value="S-AdoMet_synt_N"/>
</dbReference>
<dbReference type="PANTHER" id="PTHR11964">
    <property type="entry name" value="S-ADENOSYLMETHIONINE SYNTHETASE"/>
    <property type="match status" value="1"/>
</dbReference>
<evidence type="ECO:0000256" key="12">
    <source>
        <dbReference type="ARBA" id="ARBA00022958"/>
    </source>
</evidence>
<dbReference type="GO" id="GO:0006556">
    <property type="term" value="P:S-adenosylmethionine biosynthetic process"/>
    <property type="evidence" value="ECO:0007669"/>
    <property type="project" value="UniProtKB-UniRule"/>
</dbReference>
<dbReference type="PIRSF" id="PIRSF000497">
    <property type="entry name" value="MAT"/>
    <property type="match status" value="1"/>
</dbReference>
<evidence type="ECO:0000256" key="9">
    <source>
        <dbReference type="ARBA" id="ARBA00022741"/>
    </source>
</evidence>
<reference evidence="19 20" key="1">
    <citation type="journal article" date="2020" name="Pathogens">
        <title>First Whole Genome Sequence of Anaplasma platys, an Obligate Intracellular Rickettsial Pathogen of Dogs.</title>
        <authorList>
            <person name="Llanes A."/>
            <person name="Rajeev S."/>
        </authorList>
    </citation>
    <scope>NUCLEOTIDE SEQUENCE [LARGE SCALE GENOMIC DNA]</scope>
    <source>
        <strain evidence="19 20">S3</strain>
    </source>
</reference>
<proteinExistence type="inferred from homology"/>
<dbReference type="InterPro" id="IPR002133">
    <property type="entry name" value="S-AdoMet_synthetase"/>
</dbReference>
<evidence type="ECO:0000313" key="19">
    <source>
        <dbReference type="EMBL" id="QJC27148.1"/>
    </source>
</evidence>
<evidence type="ECO:0000256" key="15">
    <source>
        <dbReference type="RuleBase" id="RU004462"/>
    </source>
</evidence>
<dbReference type="PROSITE" id="PS00376">
    <property type="entry name" value="ADOMET_SYNTHASE_1"/>
    <property type="match status" value="1"/>
</dbReference>
<dbReference type="RefSeq" id="WP_169192811.1">
    <property type="nucleotide sequence ID" value="NZ_CP046391.1"/>
</dbReference>
<evidence type="ECO:0000256" key="6">
    <source>
        <dbReference type="ARBA" id="ARBA00022563"/>
    </source>
</evidence>
<evidence type="ECO:0000256" key="3">
    <source>
        <dbReference type="ARBA" id="ARBA00005224"/>
    </source>
</evidence>
<evidence type="ECO:0000256" key="11">
    <source>
        <dbReference type="ARBA" id="ARBA00022842"/>
    </source>
</evidence>
<evidence type="ECO:0000259" key="18">
    <source>
        <dbReference type="Pfam" id="PF02773"/>
    </source>
</evidence>
<dbReference type="Pfam" id="PF02772">
    <property type="entry name" value="S-AdoMet_synt_M"/>
    <property type="match status" value="1"/>
</dbReference>
<dbReference type="Proteomes" id="UP000500930">
    <property type="component" value="Chromosome"/>
</dbReference>
<dbReference type="PROSITE" id="PS00377">
    <property type="entry name" value="ADOMET_SYNTHASE_2"/>
    <property type="match status" value="1"/>
</dbReference>
<comment type="cofactor">
    <cofactor evidence="1">
        <name>Mg(2+)</name>
        <dbReference type="ChEBI" id="CHEBI:18420"/>
    </cofactor>
</comment>
<dbReference type="InterPro" id="IPR022631">
    <property type="entry name" value="ADOMET_SYNTHASE_CS"/>
</dbReference>